<dbReference type="AlphaFoldDB" id="C2BF67"/>
<dbReference type="HOGENOM" id="CLU_1902307_0_0_9"/>
<organism evidence="1 2">
    <name type="scientific">Anaerococcus lactolyticus ATCC 51172</name>
    <dbReference type="NCBI Taxonomy" id="525254"/>
    <lineage>
        <taxon>Bacteria</taxon>
        <taxon>Bacillati</taxon>
        <taxon>Bacillota</taxon>
        <taxon>Tissierellia</taxon>
        <taxon>Tissierellales</taxon>
        <taxon>Peptoniphilaceae</taxon>
        <taxon>Anaerococcus</taxon>
    </lineage>
</organism>
<dbReference type="Proteomes" id="UP000005984">
    <property type="component" value="Unassembled WGS sequence"/>
</dbReference>
<evidence type="ECO:0000313" key="1">
    <source>
        <dbReference type="EMBL" id="EEI86465.1"/>
    </source>
</evidence>
<sequence length="133" mass="14917">MSFISYRSFYLVLTINKNIFHNSAEILVGFISLNHLYILLVTFQNPNPTEVNIASTINEIINSLKAPRLKAVFPSQAVSKPNTLVRNFMIDKTIASDPLTIKAQAHIPVIGNINIHTQVAIKYHFAFSTTFSL</sequence>
<reference evidence="1 2" key="1">
    <citation type="submission" date="2008-10" db="EMBL/GenBank/DDBJ databases">
        <authorList>
            <person name="Qin X."/>
            <person name="Bachman B."/>
            <person name="Battles P."/>
            <person name="Bell A."/>
            <person name="Bess C."/>
            <person name="Bickham C."/>
            <person name="Chaboub L."/>
            <person name="Chen D."/>
            <person name="Coyle M."/>
            <person name="Deiros D.R."/>
            <person name="Dinh H."/>
            <person name="Forbes L."/>
            <person name="Fowler G."/>
            <person name="Francisco L."/>
            <person name="Fu Q."/>
            <person name="Gubbala S."/>
            <person name="Hale W."/>
            <person name="Han Y."/>
            <person name="Hemphill L."/>
            <person name="Highlander S.K."/>
            <person name="Hirani K."/>
            <person name="Hogues M."/>
            <person name="Jackson L."/>
            <person name="Jakkamsetti A."/>
            <person name="Javaid M."/>
            <person name="Jiang H."/>
            <person name="Korchina V."/>
            <person name="Kovar C."/>
            <person name="Lara F."/>
            <person name="Lee S."/>
            <person name="Mata R."/>
            <person name="Mathew T."/>
            <person name="Moen C."/>
            <person name="Morales K."/>
            <person name="Munidasa M."/>
            <person name="Nazareth L."/>
            <person name="Ngo R."/>
            <person name="Nguyen L."/>
            <person name="Okwuonu G."/>
            <person name="Ongeri F."/>
            <person name="Patil S."/>
            <person name="Petrosino J."/>
            <person name="Pham C."/>
            <person name="Pham P."/>
            <person name="Pu L.-L."/>
            <person name="Puazo M."/>
            <person name="Raj R."/>
            <person name="Reid J."/>
            <person name="Rouhana J."/>
            <person name="Saada N."/>
            <person name="Shang Y."/>
            <person name="Simmons D."/>
            <person name="Thornton R."/>
            <person name="Warren J."/>
            <person name="Weissenberger G."/>
            <person name="Zhang J."/>
            <person name="Zhang L."/>
            <person name="Zhou C."/>
            <person name="Zhu D."/>
            <person name="Muzny D."/>
            <person name="Worley K."/>
            <person name="Gibbs R."/>
        </authorList>
    </citation>
    <scope>NUCLEOTIDE SEQUENCE [LARGE SCALE GENOMIC DNA]</scope>
    <source>
        <strain evidence="1 2">ATCC 51172</strain>
    </source>
</reference>
<protein>
    <submittedName>
        <fullName evidence="1">Uncharacterized protein</fullName>
    </submittedName>
</protein>
<comment type="caution">
    <text evidence="1">The sequence shown here is derived from an EMBL/GenBank/DDBJ whole genome shotgun (WGS) entry which is preliminary data.</text>
</comment>
<gene>
    <name evidence="1" type="ORF">HMPREF0072_0987</name>
</gene>
<dbReference type="EMBL" id="ABYO01000193">
    <property type="protein sequence ID" value="EEI86465.1"/>
    <property type="molecule type" value="Genomic_DNA"/>
</dbReference>
<accession>C2BF67</accession>
<dbReference type="STRING" id="525254.HMPREF0072_0987"/>
<keyword evidence="2" id="KW-1185">Reference proteome</keyword>
<evidence type="ECO:0000313" key="2">
    <source>
        <dbReference type="Proteomes" id="UP000005984"/>
    </source>
</evidence>
<proteinExistence type="predicted"/>
<name>C2BF67_9FIRM</name>